<reference evidence="1 2" key="1">
    <citation type="submission" date="2019-12" db="EMBL/GenBank/DDBJ databases">
        <title>Complete genome sequence of Pseudomonas stutzeri.</title>
        <authorList>
            <person name="Lim S.R."/>
            <person name="Kim J.H."/>
        </authorList>
    </citation>
    <scope>NUCLEOTIDE SEQUENCE [LARGE SCALE GENOMIC DNA]</scope>
    <source>
        <strain evidence="1 2">PM101005</strain>
    </source>
</reference>
<evidence type="ECO:0000313" key="2">
    <source>
        <dbReference type="Proteomes" id="UP000438983"/>
    </source>
</evidence>
<dbReference type="Proteomes" id="UP000438983">
    <property type="component" value="Chromosome"/>
</dbReference>
<proteinExistence type="predicted"/>
<dbReference type="EMBL" id="CP046902">
    <property type="protein sequence ID" value="QGZ32052.1"/>
    <property type="molecule type" value="Genomic_DNA"/>
</dbReference>
<dbReference type="AlphaFoldDB" id="A0A6I6LZM8"/>
<accession>A0A6I6LZM8</accession>
<protein>
    <submittedName>
        <fullName evidence="1">Uncharacterized protein</fullName>
    </submittedName>
</protein>
<gene>
    <name evidence="1" type="ORF">GQA94_19095</name>
</gene>
<name>A0A6I6LZM8_STUST</name>
<dbReference type="RefSeq" id="WP_158189487.1">
    <property type="nucleotide sequence ID" value="NZ_CP046902.1"/>
</dbReference>
<evidence type="ECO:0000313" key="1">
    <source>
        <dbReference type="EMBL" id="QGZ32052.1"/>
    </source>
</evidence>
<sequence length="77" mass="8574">MHQWRAGIVQSAANTTRRVRLNLRGGRKMAEPDMTRVDKGYGEPQGPPEGFAIGIRAGMPAAPIVQLDAYQRWLLSR</sequence>
<organism evidence="1 2">
    <name type="scientific">Stutzerimonas stutzeri</name>
    <name type="common">Pseudomonas stutzeri</name>
    <dbReference type="NCBI Taxonomy" id="316"/>
    <lineage>
        <taxon>Bacteria</taxon>
        <taxon>Pseudomonadati</taxon>
        <taxon>Pseudomonadota</taxon>
        <taxon>Gammaproteobacteria</taxon>
        <taxon>Pseudomonadales</taxon>
        <taxon>Pseudomonadaceae</taxon>
        <taxon>Stutzerimonas</taxon>
    </lineage>
</organism>